<dbReference type="GO" id="GO:0006826">
    <property type="term" value="P:iron ion transport"/>
    <property type="evidence" value="ECO:0007669"/>
    <property type="project" value="InterPro"/>
</dbReference>
<dbReference type="OrthoDB" id="186462at2759"/>
<gene>
    <name evidence="9" type="ORF">GDO86_012376</name>
</gene>
<name>A0A8T2IU86_9PIPI</name>
<keyword evidence="3 6" id="KW-0479">Metal-binding</keyword>
<keyword evidence="4 6" id="KW-0408">Iron</keyword>
<feature type="binding site" evidence="6">
    <location>
        <position position="104"/>
    </location>
    <ligand>
        <name>Fe cation</name>
        <dbReference type="ChEBI" id="CHEBI:24875"/>
        <label>1</label>
    </ligand>
</feature>
<comment type="subunit">
    <text evidence="5">Oligomer of 24 subunits. There are two types of subunits: L (light) chain and H (heavy) chain. The functional molecule is roughly spherical and contains a central cavity into which the insoluble mineral iron core is deposited.</text>
</comment>
<evidence type="ECO:0000256" key="2">
    <source>
        <dbReference type="ARBA" id="ARBA00022434"/>
    </source>
</evidence>
<evidence type="ECO:0000313" key="9">
    <source>
        <dbReference type="EMBL" id="KAG8433991.1"/>
    </source>
</evidence>
<comment type="caution">
    <text evidence="9">The sequence shown here is derived from an EMBL/GenBank/DDBJ whole genome shotgun (WGS) entry which is preliminary data.</text>
</comment>
<evidence type="ECO:0000256" key="5">
    <source>
        <dbReference type="ARBA" id="ARBA00062068"/>
    </source>
</evidence>
<dbReference type="InterPro" id="IPR009040">
    <property type="entry name" value="Ferritin-like_diiron"/>
</dbReference>
<evidence type="ECO:0000256" key="7">
    <source>
        <dbReference type="RuleBase" id="RU361145"/>
    </source>
</evidence>
<dbReference type="InterPro" id="IPR012347">
    <property type="entry name" value="Ferritin-like"/>
</dbReference>
<evidence type="ECO:0000256" key="4">
    <source>
        <dbReference type="ARBA" id="ARBA00023004"/>
    </source>
</evidence>
<keyword evidence="2 7" id="KW-0409">Iron storage</keyword>
<dbReference type="PANTHER" id="PTHR11431">
    <property type="entry name" value="FERRITIN"/>
    <property type="match status" value="1"/>
</dbReference>
<organism evidence="9 10">
    <name type="scientific">Hymenochirus boettgeri</name>
    <name type="common">Congo dwarf clawed frog</name>
    <dbReference type="NCBI Taxonomy" id="247094"/>
    <lineage>
        <taxon>Eukaryota</taxon>
        <taxon>Metazoa</taxon>
        <taxon>Chordata</taxon>
        <taxon>Craniata</taxon>
        <taxon>Vertebrata</taxon>
        <taxon>Euteleostomi</taxon>
        <taxon>Amphibia</taxon>
        <taxon>Batrachia</taxon>
        <taxon>Anura</taxon>
        <taxon>Pipoidea</taxon>
        <taxon>Pipidae</taxon>
        <taxon>Pipinae</taxon>
        <taxon>Hymenochirus</taxon>
    </lineage>
</organism>
<feature type="domain" description="Ferritin-like diiron" evidence="8">
    <location>
        <begin position="7"/>
        <end position="156"/>
    </location>
</feature>
<dbReference type="Gene3D" id="1.20.1260.10">
    <property type="match status" value="1"/>
</dbReference>
<keyword evidence="10" id="KW-1185">Reference proteome</keyword>
<dbReference type="Pfam" id="PF00210">
    <property type="entry name" value="Ferritin"/>
    <property type="match status" value="1"/>
</dbReference>
<dbReference type="GO" id="GO:0005737">
    <property type="term" value="C:cytoplasm"/>
    <property type="evidence" value="ECO:0007669"/>
    <property type="project" value="TreeGrafter"/>
</dbReference>
<dbReference type="PROSITE" id="PS00540">
    <property type="entry name" value="FERRITIN_1"/>
    <property type="match status" value="1"/>
</dbReference>
<accession>A0A8T2IU86</accession>
<evidence type="ECO:0000313" key="10">
    <source>
        <dbReference type="Proteomes" id="UP000812440"/>
    </source>
</evidence>
<dbReference type="GO" id="GO:0006879">
    <property type="term" value="P:intracellular iron ion homeostasis"/>
    <property type="evidence" value="ECO:0007669"/>
    <property type="project" value="UniProtKB-KW"/>
</dbReference>
<dbReference type="FunFam" id="1.20.1260.10:FF:000002">
    <property type="entry name" value="Ferritin, mitochondrial"/>
    <property type="match status" value="1"/>
</dbReference>
<dbReference type="GO" id="GO:0008199">
    <property type="term" value="F:ferric iron binding"/>
    <property type="evidence" value="ECO:0007669"/>
    <property type="project" value="InterPro"/>
</dbReference>
<proteinExistence type="inferred from homology"/>
<dbReference type="InterPro" id="IPR009078">
    <property type="entry name" value="Ferritin-like_SF"/>
</dbReference>
<evidence type="ECO:0000256" key="3">
    <source>
        <dbReference type="ARBA" id="ARBA00022723"/>
    </source>
</evidence>
<comment type="similarity">
    <text evidence="1 7">Belongs to the ferritin family.</text>
</comment>
<dbReference type="SUPFAM" id="SSF47240">
    <property type="entry name" value="Ferritin-like"/>
    <property type="match status" value="1"/>
</dbReference>
<dbReference type="CDD" id="cd01056">
    <property type="entry name" value="Euk_Ferritin"/>
    <property type="match status" value="1"/>
</dbReference>
<evidence type="ECO:0000256" key="1">
    <source>
        <dbReference type="ARBA" id="ARBA00007513"/>
    </source>
</evidence>
<dbReference type="AlphaFoldDB" id="A0A8T2IU86"/>
<evidence type="ECO:0000259" key="8">
    <source>
        <dbReference type="PROSITE" id="PS50905"/>
    </source>
</evidence>
<dbReference type="InterPro" id="IPR008331">
    <property type="entry name" value="Ferritin_DPS_dom"/>
</dbReference>
<feature type="binding site" evidence="6">
    <location>
        <position position="24"/>
    </location>
    <ligand>
        <name>Fe cation</name>
        <dbReference type="ChEBI" id="CHEBI:24875"/>
        <label>1</label>
    </ligand>
</feature>
<comment type="function">
    <text evidence="7">Stores iron in a soluble, non-toxic, readily available form. Important for iron homeostasis. Iron is taken up in the ferrous form and deposited as ferric hydroxides after oxidation.</text>
</comment>
<dbReference type="Proteomes" id="UP000812440">
    <property type="component" value="Chromosome 7"/>
</dbReference>
<dbReference type="PROSITE" id="PS50905">
    <property type="entry name" value="FERRITIN_LIKE"/>
    <property type="match status" value="1"/>
</dbReference>
<dbReference type="PANTHER" id="PTHR11431:SF124">
    <property type="entry name" value="FERRITIN"/>
    <property type="match status" value="1"/>
</dbReference>
<reference evidence="9" key="1">
    <citation type="thesis" date="2020" institute="ProQuest LLC" country="789 East Eisenhower Parkway, Ann Arbor, MI, USA">
        <title>Comparative Genomics and Chromosome Evolution.</title>
        <authorList>
            <person name="Mudd A.B."/>
        </authorList>
    </citation>
    <scope>NUCLEOTIDE SEQUENCE</scope>
    <source>
        <strain evidence="9">Female2</strain>
        <tissue evidence="9">Blood</tissue>
    </source>
</reference>
<protein>
    <recommendedName>
        <fullName evidence="7">Ferritin</fullName>
    </recommendedName>
</protein>
<sequence>MDSQVRQNYSHDCEAGVNRMVNLEMYASYTYLSVSYYFERDDVALHHVAEFFKDTSKERRECAEKLMKYQNKRGGRNILMEIKRPERDEWGSTLEAMQMALELEKNVNQALLDLHNIATERKDAHLCDCLESDHLDEHVKKMKKLGDHITNLKRLGVPQNGMGDYLFDKHSMS</sequence>
<dbReference type="InterPro" id="IPR014034">
    <property type="entry name" value="Ferritin_CS"/>
</dbReference>
<dbReference type="GO" id="GO:0008198">
    <property type="term" value="F:ferrous iron binding"/>
    <property type="evidence" value="ECO:0007669"/>
    <property type="project" value="TreeGrafter"/>
</dbReference>
<dbReference type="InterPro" id="IPR001519">
    <property type="entry name" value="Ferritin"/>
</dbReference>
<dbReference type="EMBL" id="JAACNH010000008">
    <property type="protein sequence ID" value="KAG8433991.1"/>
    <property type="molecule type" value="Genomic_DNA"/>
</dbReference>
<evidence type="ECO:0000256" key="6">
    <source>
        <dbReference type="PIRSR" id="PIRSR601519-1"/>
    </source>
</evidence>